<evidence type="ECO:0000313" key="3">
    <source>
        <dbReference type="EMBL" id="SDY88893.1"/>
    </source>
</evidence>
<keyword evidence="4" id="KW-1185">Reference proteome</keyword>
<evidence type="ECO:0000313" key="4">
    <source>
        <dbReference type="Proteomes" id="UP000199026"/>
    </source>
</evidence>
<evidence type="ECO:0000259" key="2">
    <source>
        <dbReference type="Pfam" id="PF07603"/>
    </source>
</evidence>
<dbReference type="Proteomes" id="UP000199026">
    <property type="component" value="Unassembled WGS sequence"/>
</dbReference>
<dbReference type="Pfam" id="PF07603">
    <property type="entry name" value="Lcl_C"/>
    <property type="match status" value="1"/>
</dbReference>
<sequence length="155" mass="17743">MLRFVFAIIAILACQPASAQYYTRGHIIDDLVQKISWLRCSLGQRWQPDTLTCIGEAQRLNFDEIEQAIAQANTQLGGSWRLPTKSELQTLVCDTCYGTKIDSELFPNTAAEPYWTSSKNWVAPRNRWSISFMTGESYGRFFPEQRLAVRLVSDR</sequence>
<dbReference type="InterPro" id="IPR011460">
    <property type="entry name" value="Lcl_C"/>
</dbReference>
<dbReference type="PANTHER" id="PTHR35812:SF1">
    <property type="entry name" value="LIPOPROTEIN"/>
    <property type="match status" value="1"/>
</dbReference>
<name>A0A1H3NJH1_9RHOB</name>
<dbReference type="PANTHER" id="PTHR35812">
    <property type="entry name" value="LIPOPROTEIN"/>
    <property type="match status" value="1"/>
</dbReference>
<dbReference type="STRING" id="576131.SAMN05444486_11017"/>
<dbReference type="GeneID" id="78125962"/>
<organism evidence="3 4">
    <name type="scientific">Lentibacter algarum</name>
    <dbReference type="NCBI Taxonomy" id="576131"/>
    <lineage>
        <taxon>Bacteria</taxon>
        <taxon>Pseudomonadati</taxon>
        <taxon>Pseudomonadota</taxon>
        <taxon>Alphaproteobacteria</taxon>
        <taxon>Rhodobacterales</taxon>
        <taxon>Roseobacteraceae</taxon>
        <taxon>Lentibacter</taxon>
    </lineage>
</organism>
<feature type="chain" id="PRO_5011753810" description="Lcl C-terminal domain-containing protein" evidence="1">
    <location>
        <begin position="20"/>
        <end position="155"/>
    </location>
</feature>
<proteinExistence type="predicted"/>
<protein>
    <recommendedName>
        <fullName evidence="2">Lcl C-terminal domain-containing protein</fullName>
    </recommendedName>
</protein>
<dbReference type="RefSeq" id="WP_089894618.1">
    <property type="nucleotide sequence ID" value="NZ_FNPR01000010.1"/>
</dbReference>
<gene>
    <name evidence="3" type="ORF">SAMN05444486_11017</name>
</gene>
<accession>A0A1H3NJH1</accession>
<dbReference type="OrthoDB" id="9793251at2"/>
<feature type="domain" description="Lcl C-terminal" evidence="2">
    <location>
        <begin position="27"/>
        <end position="152"/>
    </location>
</feature>
<feature type="signal peptide" evidence="1">
    <location>
        <begin position="1"/>
        <end position="19"/>
    </location>
</feature>
<dbReference type="AlphaFoldDB" id="A0A1H3NJH1"/>
<reference evidence="3 4" key="1">
    <citation type="submission" date="2016-10" db="EMBL/GenBank/DDBJ databases">
        <authorList>
            <person name="de Groot N.N."/>
        </authorList>
    </citation>
    <scope>NUCLEOTIDE SEQUENCE [LARGE SCALE GENOMIC DNA]</scope>
    <source>
        <strain evidence="3 4">DSM 24677</strain>
    </source>
</reference>
<evidence type="ECO:0000256" key="1">
    <source>
        <dbReference type="SAM" id="SignalP"/>
    </source>
</evidence>
<dbReference type="EMBL" id="FNPR01000010">
    <property type="protein sequence ID" value="SDY88893.1"/>
    <property type="molecule type" value="Genomic_DNA"/>
</dbReference>
<keyword evidence="1" id="KW-0732">Signal</keyword>